<protein>
    <submittedName>
        <fullName evidence="1">Uncharacterized protein</fullName>
    </submittedName>
</protein>
<proteinExistence type="predicted"/>
<dbReference type="EMBL" id="VSSQ01054921">
    <property type="protein sequence ID" value="MPN08831.1"/>
    <property type="molecule type" value="Genomic_DNA"/>
</dbReference>
<reference evidence="1" key="1">
    <citation type="submission" date="2019-08" db="EMBL/GenBank/DDBJ databases">
        <authorList>
            <person name="Kucharzyk K."/>
            <person name="Murdoch R.W."/>
            <person name="Higgins S."/>
            <person name="Loffler F."/>
        </authorList>
    </citation>
    <scope>NUCLEOTIDE SEQUENCE</scope>
</reference>
<organism evidence="1">
    <name type="scientific">bioreactor metagenome</name>
    <dbReference type="NCBI Taxonomy" id="1076179"/>
    <lineage>
        <taxon>unclassified sequences</taxon>
        <taxon>metagenomes</taxon>
        <taxon>ecological metagenomes</taxon>
    </lineage>
</organism>
<comment type="caution">
    <text evidence="1">The sequence shown here is derived from an EMBL/GenBank/DDBJ whole genome shotgun (WGS) entry which is preliminary data.</text>
</comment>
<accession>A0A645F3J9</accession>
<gene>
    <name evidence="1" type="ORF">SDC9_156117</name>
</gene>
<dbReference type="AlphaFoldDB" id="A0A645F3J9"/>
<sequence>MPVSARRAQQRDGSGGKSRCDIGFVAEFSDCKVGFHGLLRQAAGKRVVVAFIWRVGDHQPLPVRAERADLRTVYPFPLCHIVRPRAHHPKTETAHLFRQKTLPVELPALVLIAH</sequence>
<name>A0A645F3J9_9ZZZZ</name>
<evidence type="ECO:0000313" key="1">
    <source>
        <dbReference type="EMBL" id="MPN08831.1"/>
    </source>
</evidence>